<sequence>MDPAEGTYGCPIGAVCFACRGTEDLRPIVAASPAGDLCWTACARCARGGVVLRLTGYAARRMILEHREHAAPL</sequence>
<keyword evidence="2" id="KW-1185">Reference proteome</keyword>
<evidence type="ECO:0000313" key="1">
    <source>
        <dbReference type="EMBL" id="TCK25426.1"/>
    </source>
</evidence>
<dbReference type="Proteomes" id="UP000295560">
    <property type="component" value="Unassembled WGS sequence"/>
</dbReference>
<dbReference type="EMBL" id="SMFZ01000001">
    <property type="protein sequence ID" value="TCK25426.1"/>
    <property type="molecule type" value="Genomic_DNA"/>
</dbReference>
<proteinExistence type="predicted"/>
<protein>
    <submittedName>
        <fullName evidence="1">Uncharacterized protein</fullName>
    </submittedName>
</protein>
<comment type="caution">
    <text evidence="1">The sequence shown here is derived from an EMBL/GenBank/DDBJ whole genome shotgun (WGS) entry which is preliminary data.</text>
</comment>
<evidence type="ECO:0000313" key="2">
    <source>
        <dbReference type="Proteomes" id="UP000295560"/>
    </source>
</evidence>
<accession>A0A4V2PIP7</accession>
<organism evidence="1 2">
    <name type="scientific">Pseudonocardia endophytica</name>
    <dbReference type="NCBI Taxonomy" id="401976"/>
    <lineage>
        <taxon>Bacteria</taxon>
        <taxon>Bacillati</taxon>
        <taxon>Actinomycetota</taxon>
        <taxon>Actinomycetes</taxon>
        <taxon>Pseudonocardiales</taxon>
        <taxon>Pseudonocardiaceae</taxon>
        <taxon>Pseudonocardia</taxon>
    </lineage>
</organism>
<name>A0A4V2PIP7_PSEEN</name>
<gene>
    <name evidence="1" type="ORF">EV378_1234</name>
</gene>
<dbReference type="AlphaFoldDB" id="A0A4V2PIP7"/>
<dbReference type="OrthoDB" id="3698893at2"/>
<reference evidence="1 2" key="1">
    <citation type="submission" date="2019-03" db="EMBL/GenBank/DDBJ databases">
        <title>Sequencing the genomes of 1000 actinobacteria strains.</title>
        <authorList>
            <person name="Klenk H.-P."/>
        </authorList>
    </citation>
    <scope>NUCLEOTIDE SEQUENCE [LARGE SCALE GENOMIC DNA]</scope>
    <source>
        <strain evidence="1 2">DSM 44969</strain>
    </source>
</reference>
<dbReference type="RefSeq" id="WP_132421731.1">
    <property type="nucleotide sequence ID" value="NZ_SMFZ01000001.1"/>
</dbReference>